<feature type="transmembrane region" description="Helical" evidence="1">
    <location>
        <begin position="187"/>
        <end position="205"/>
    </location>
</feature>
<evidence type="ECO:0000313" key="4">
    <source>
        <dbReference type="Proteomes" id="UP001152747"/>
    </source>
</evidence>
<evidence type="ECO:0000313" key="3">
    <source>
        <dbReference type="EMBL" id="CAI5445242.1"/>
    </source>
</evidence>
<dbReference type="EMBL" id="CANHGI010000003">
    <property type="protein sequence ID" value="CAI5445242.1"/>
    <property type="molecule type" value="Genomic_DNA"/>
</dbReference>
<feature type="signal peptide" evidence="2">
    <location>
        <begin position="1"/>
        <end position="17"/>
    </location>
</feature>
<accession>A0A9P1IL60</accession>
<name>A0A9P1IL60_9PELO</name>
<keyword evidence="1" id="KW-0472">Membrane</keyword>
<keyword evidence="1" id="KW-1133">Transmembrane helix</keyword>
<keyword evidence="1" id="KW-0812">Transmembrane</keyword>
<keyword evidence="2" id="KW-0732">Signal</keyword>
<sequence length="246" mass="28702">MIKHLIFLYTILSIIAAQKTLNELWENCKISVNKTNSCISGDIHISISNNDKTKHENSHEKIEKIQCTRKNPICAISFETITFSKDRKLKTFSFGCFPSIILEYCQSRNELKEHRILCGSDLHEQLWDVRENECKLHDEIKFLKSTNISFKLTKKSGLLMQFMVNRTRANSLASIKKDEEDQFHHDGILMILGVIAILKISYMFWKSNRRLLRREIAHVTRIDIQPKAETPLKPLKESEMIPRISK</sequence>
<reference evidence="3" key="1">
    <citation type="submission" date="2022-11" db="EMBL/GenBank/DDBJ databases">
        <authorList>
            <person name="Kikuchi T."/>
        </authorList>
    </citation>
    <scope>NUCLEOTIDE SEQUENCE</scope>
    <source>
        <strain evidence="3">PS1010</strain>
    </source>
</reference>
<proteinExistence type="predicted"/>
<protein>
    <submittedName>
        <fullName evidence="3">Uncharacterized protein</fullName>
    </submittedName>
</protein>
<keyword evidence="4" id="KW-1185">Reference proteome</keyword>
<dbReference type="AlphaFoldDB" id="A0A9P1IL60"/>
<evidence type="ECO:0000256" key="2">
    <source>
        <dbReference type="SAM" id="SignalP"/>
    </source>
</evidence>
<organism evidence="3 4">
    <name type="scientific">Caenorhabditis angaria</name>
    <dbReference type="NCBI Taxonomy" id="860376"/>
    <lineage>
        <taxon>Eukaryota</taxon>
        <taxon>Metazoa</taxon>
        <taxon>Ecdysozoa</taxon>
        <taxon>Nematoda</taxon>
        <taxon>Chromadorea</taxon>
        <taxon>Rhabditida</taxon>
        <taxon>Rhabditina</taxon>
        <taxon>Rhabditomorpha</taxon>
        <taxon>Rhabditoidea</taxon>
        <taxon>Rhabditidae</taxon>
        <taxon>Peloderinae</taxon>
        <taxon>Caenorhabditis</taxon>
    </lineage>
</organism>
<dbReference type="Proteomes" id="UP001152747">
    <property type="component" value="Unassembled WGS sequence"/>
</dbReference>
<feature type="chain" id="PRO_5040162179" evidence="2">
    <location>
        <begin position="18"/>
        <end position="246"/>
    </location>
</feature>
<gene>
    <name evidence="3" type="ORF">CAMP_LOCUS7879</name>
</gene>
<evidence type="ECO:0000256" key="1">
    <source>
        <dbReference type="SAM" id="Phobius"/>
    </source>
</evidence>
<comment type="caution">
    <text evidence="3">The sequence shown here is derived from an EMBL/GenBank/DDBJ whole genome shotgun (WGS) entry which is preliminary data.</text>
</comment>